<dbReference type="FunFam" id="3.40.309.10:FF:000009">
    <property type="entry name" value="Aldehyde dehydrogenase A"/>
    <property type="match status" value="1"/>
</dbReference>
<dbReference type="CDD" id="cd07102">
    <property type="entry name" value="ALDH_EDX86601"/>
    <property type="match status" value="1"/>
</dbReference>
<reference evidence="6 7" key="1">
    <citation type="submission" date="2020-07" db="EMBL/GenBank/DDBJ databases">
        <title>Taxonomic revisions and descriptions of new bacterial species based on genomic comparisons in the high-G+C-content subgroup of the family Alcaligenaceae.</title>
        <authorList>
            <person name="Szabo A."/>
            <person name="Felfoldi T."/>
        </authorList>
    </citation>
    <scope>NUCLEOTIDE SEQUENCE [LARGE SCALE GENOMIC DNA]</scope>
    <source>
        <strain evidence="6 7">DSM 25264</strain>
    </source>
</reference>
<evidence type="ECO:0000256" key="3">
    <source>
        <dbReference type="PROSITE-ProRule" id="PRU10007"/>
    </source>
</evidence>
<protein>
    <submittedName>
        <fullName evidence="6">Aldehyde dehydrogenase family protein</fullName>
    </submittedName>
</protein>
<dbReference type="GO" id="GO:0016620">
    <property type="term" value="F:oxidoreductase activity, acting on the aldehyde or oxo group of donors, NAD or NADP as acceptor"/>
    <property type="evidence" value="ECO:0007669"/>
    <property type="project" value="InterPro"/>
</dbReference>
<organism evidence="6 7">
    <name type="scientific">Allopusillimonas soli</name>
    <dbReference type="NCBI Taxonomy" id="659016"/>
    <lineage>
        <taxon>Bacteria</taxon>
        <taxon>Pseudomonadati</taxon>
        <taxon>Pseudomonadota</taxon>
        <taxon>Betaproteobacteria</taxon>
        <taxon>Burkholderiales</taxon>
        <taxon>Alcaligenaceae</taxon>
        <taxon>Allopusillimonas</taxon>
    </lineage>
</organism>
<dbReference type="SUPFAM" id="SSF53720">
    <property type="entry name" value="ALDH-like"/>
    <property type="match status" value="1"/>
</dbReference>
<dbReference type="OrthoDB" id="6187633at2"/>
<dbReference type="Gene3D" id="3.40.605.10">
    <property type="entry name" value="Aldehyde Dehydrogenase, Chain A, domain 1"/>
    <property type="match status" value="1"/>
</dbReference>
<dbReference type="PROSITE" id="PS00687">
    <property type="entry name" value="ALDEHYDE_DEHYDR_GLU"/>
    <property type="match status" value="1"/>
</dbReference>
<evidence type="ECO:0000259" key="5">
    <source>
        <dbReference type="Pfam" id="PF00171"/>
    </source>
</evidence>
<feature type="domain" description="Aldehyde dehydrogenase" evidence="5">
    <location>
        <begin position="5"/>
        <end position="456"/>
    </location>
</feature>
<dbReference type="PANTHER" id="PTHR11699">
    <property type="entry name" value="ALDEHYDE DEHYDROGENASE-RELATED"/>
    <property type="match status" value="1"/>
</dbReference>
<keyword evidence="2 4" id="KW-0560">Oxidoreductase</keyword>
<accession>A0A853F640</accession>
<dbReference type="InterPro" id="IPR016163">
    <property type="entry name" value="Ald_DH_C"/>
</dbReference>
<keyword evidence="7" id="KW-1185">Reference proteome</keyword>
<evidence type="ECO:0000256" key="1">
    <source>
        <dbReference type="ARBA" id="ARBA00009986"/>
    </source>
</evidence>
<dbReference type="InterPro" id="IPR016161">
    <property type="entry name" value="Ald_DH/histidinol_DH"/>
</dbReference>
<comment type="caution">
    <text evidence="6">The sequence shown here is derived from an EMBL/GenBank/DDBJ whole genome shotgun (WGS) entry which is preliminary data.</text>
</comment>
<dbReference type="EMBL" id="JACCEW010000001">
    <property type="protein sequence ID" value="NYT35427.1"/>
    <property type="molecule type" value="Genomic_DNA"/>
</dbReference>
<evidence type="ECO:0000256" key="2">
    <source>
        <dbReference type="ARBA" id="ARBA00023002"/>
    </source>
</evidence>
<comment type="similarity">
    <text evidence="1 4">Belongs to the aldehyde dehydrogenase family.</text>
</comment>
<proteinExistence type="inferred from homology"/>
<evidence type="ECO:0000313" key="7">
    <source>
        <dbReference type="Proteomes" id="UP000580517"/>
    </source>
</evidence>
<name>A0A853F640_9BURK</name>
<dbReference type="InterPro" id="IPR015590">
    <property type="entry name" value="Aldehyde_DH_dom"/>
</dbReference>
<dbReference type="InterPro" id="IPR016162">
    <property type="entry name" value="Ald_DH_N"/>
</dbReference>
<dbReference type="Pfam" id="PF00171">
    <property type="entry name" value="Aldedh"/>
    <property type="match status" value="1"/>
</dbReference>
<evidence type="ECO:0000256" key="4">
    <source>
        <dbReference type="RuleBase" id="RU003345"/>
    </source>
</evidence>
<dbReference type="Proteomes" id="UP000580517">
    <property type="component" value="Unassembled WGS sequence"/>
</dbReference>
<dbReference type="Gene3D" id="3.40.309.10">
    <property type="entry name" value="Aldehyde Dehydrogenase, Chain A, domain 2"/>
    <property type="match status" value="1"/>
</dbReference>
<feature type="active site" evidence="3">
    <location>
        <position position="231"/>
    </location>
</feature>
<dbReference type="InterPro" id="IPR029510">
    <property type="entry name" value="Ald_DH_CS_GLU"/>
</dbReference>
<sequence length="462" mass="49945">MMNELVTISPVDGSVLVRRPYASEHEIGDMLRRARAAGAEWAATPLDARVACLHACVDEVVRQTGAMAESITRQMGRPIRHTPGELRGFEERARHMLGAAPEALAPIVLGPADGLERYMTREAVGTVLTIAPWNYPLLTAVNSIVPALAAGNAVILKHSDQTPLCAEQMAQAFLDAGLPQGVFQFVHGTHDTIRRIIASSCIDYVSFTGSVRGGAAIEAAMAGRFIGSGLELGGNDPAYVRSDANLAHAVETLVDGAYFNAGQSCCGIQRIYVDVSVHDDFVEQARRLTQAYVLDNPMNPDTTLGPVVRTSAADDIRAMVANAENRGARNLIDPARFPRANGRDAYVAPALLVNVDHDMEIMKEECFGPVVCVMPVRSDEQAIELMNDSDYGLTASVFTQDADAAKRIGRRVRTGTFFMNRCDYLDPALAWTGVKQTGHGISLSVLGYHALTQVKSFHLRTL</sequence>
<evidence type="ECO:0000313" key="6">
    <source>
        <dbReference type="EMBL" id="NYT35427.1"/>
    </source>
</evidence>
<gene>
    <name evidence="6" type="ORF">H0A68_00945</name>
</gene>
<dbReference type="AlphaFoldDB" id="A0A853F640"/>